<evidence type="ECO:0000259" key="3">
    <source>
        <dbReference type="Pfam" id="PF03869"/>
    </source>
</evidence>
<dbReference type="Gene3D" id="1.10.1220.10">
    <property type="entry name" value="Met repressor-like"/>
    <property type="match status" value="2"/>
</dbReference>
<dbReference type="EMBL" id="JAUSRD010000012">
    <property type="protein sequence ID" value="MDP9895334.1"/>
    <property type="molecule type" value="Genomic_DNA"/>
</dbReference>
<dbReference type="InterPro" id="IPR010985">
    <property type="entry name" value="Ribbon_hlx_hlx"/>
</dbReference>
<evidence type="ECO:0000313" key="4">
    <source>
        <dbReference type="EMBL" id="MDP9895334.1"/>
    </source>
</evidence>
<dbReference type="Pfam" id="PF03869">
    <property type="entry name" value="Arc"/>
    <property type="match status" value="2"/>
</dbReference>
<gene>
    <name evidence="4" type="ORF">J2W31_004459</name>
</gene>
<feature type="region of interest" description="Disordered" evidence="2">
    <location>
        <begin position="188"/>
        <end position="212"/>
    </location>
</feature>
<dbReference type="SUPFAM" id="SSF47598">
    <property type="entry name" value="Ribbon-helix-helix"/>
    <property type="match status" value="1"/>
</dbReference>
<sequence>MPPELREELEKSAAANSRSLNAEVVSRLQASIDGSTGLQLPAETLERLRKAAKKSGRTLESELFDRMITSLADLPPAEQRLREQLEKERQENAALRLEAEQHRLDTYKRSTMLYVILDTNGYPISWSEIHEHLAGIKKAGGFKPHEMHTHIITPDMESSSRRAQEAMEVARIYREMGKPQMMVYSEGVKEDAEPVAEAPARKLIRRKPRPKT</sequence>
<dbReference type="InterPro" id="IPR005569">
    <property type="entry name" value="Arc_DNA-bd_dom"/>
</dbReference>
<dbReference type="GO" id="GO:0003677">
    <property type="term" value="F:DNA binding"/>
    <property type="evidence" value="ECO:0007669"/>
    <property type="project" value="InterPro"/>
</dbReference>
<protein>
    <submittedName>
        <fullName evidence="4">Ferritin-like metal-binding protein YciE</fullName>
    </submittedName>
</protein>
<feature type="domain" description="Arc-like DNA binding" evidence="3">
    <location>
        <begin position="1"/>
        <end position="32"/>
    </location>
</feature>
<keyword evidence="1" id="KW-0175">Coiled coil</keyword>
<evidence type="ECO:0000256" key="2">
    <source>
        <dbReference type="SAM" id="MobiDB-lite"/>
    </source>
</evidence>
<feature type="domain" description="Arc-like DNA binding" evidence="3">
    <location>
        <begin position="38"/>
        <end position="71"/>
    </location>
</feature>
<accession>A0AAW8D4C9</accession>
<proteinExistence type="predicted"/>
<organism evidence="4 5">
    <name type="scientific">Variovorax boronicumulans</name>
    <dbReference type="NCBI Taxonomy" id="436515"/>
    <lineage>
        <taxon>Bacteria</taxon>
        <taxon>Pseudomonadati</taxon>
        <taxon>Pseudomonadota</taxon>
        <taxon>Betaproteobacteria</taxon>
        <taxon>Burkholderiales</taxon>
        <taxon>Comamonadaceae</taxon>
        <taxon>Variovorax</taxon>
    </lineage>
</organism>
<dbReference type="InterPro" id="IPR013321">
    <property type="entry name" value="Arc_rbn_hlx_hlx"/>
</dbReference>
<name>A0AAW8D4C9_9BURK</name>
<feature type="coiled-coil region" evidence="1">
    <location>
        <begin position="78"/>
        <end position="105"/>
    </location>
</feature>
<dbReference type="GO" id="GO:0006355">
    <property type="term" value="P:regulation of DNA-templated transcription"/>
    <property type="evidence" value="ECO:0007669"/>
    <property type="project" value="InterPro"/>
</dbReference>
<evidence type="ECO:0000313" key="5">
    <source>
        <dbReference type="Proteomes" id="UP001242045"/>
    </source>
</evidence>
<evidence type="ECO:0000256" key="1">
    <source>
        <dbReference type="SAM" id="Coils"/>
    </source>
</evidence>
<feature type="compositionally biased region" description="Basic residues" evidence="2">
    <location>
        <begin position="202"/>
        <end position="212"/>
    </location>
</feature>
<comment type="caution">
    <text evidence="4">The sequence shown here is derived from an EMBL/GenBank/DDBJ whole genome shotgun (WGS) entry which is preliminary data.</text>
</comment>
<dbReference type="AlphaFoldDB" id="A0AAW8D4C9"/>
<reference evidence="4" key="1">
    <citation type="submission" date="2023-07" db="EMBL/GenBank/DDBJ databases">
        <title>Sorghum-associated microbial communities from plants grown in Nebraska, USA.</title>
        <authorList>
            <person name="Schachtman D."/>
        </authorList>
    </citation>
    <scope>NUCLEOTIDE SEQUENCE</scope>
    <source>
        <strain evidence="4">DS3754</strain>
    </source>
</reference>
<dbReference type="Proteomes" id="UP001242045">
    <property type="component" value="Unassembled WGS sequence"/>
</dbReference>